<dbReference type="InterPro" id="IPR032466">
    <property type="entry name" value="Metal_Hydrolase"/>
</dbReference>
<evidence type="ECO:0000256" key="3">
    <source>
        <dbReference type="ARBA" id="ARBA00022801"/>
    </source>
</evidence>
<name>A0A9D2D7J1_9FIRM</name>
<comment type="similarity">
    <text evidence="1 6">Belongs to the metallo-dependent hydrolases superfamily. Adenine deaminase family.</text>
</comment>
<feature type="domain" description="Amidohydrolase-related" evidence="7">
    <location>
        <begin position="62"/>
        <end position="345"/>
    </location>
</feature>
<dbReference type="PANTHER" id="PTHR11113:SF2">
    <property type="entry name" value="ADENINE DEAMINASE"/>
    <property type="match status" value="1"/>
</dbReference>
<dbReference type="SUPFAM" id="SSF51338">
    <property type="entry name" value="Composite domain of metallo-dependent hydrolases"/>
    <property type="match status" value="1"/>
</dbReference>
<proteinExistence type="inferred from homology"/>
<sequence>MIEKYIDAAAGNKKAELVLKNGSFVNVFTGEIVRADIAVEGGKIVGFGDYEGEKEIDIAGKIAVPGLIDAHVHIESSQLSPEAFAGLVMPRGTTTVIADPHEITNVCGIAGAKYIADAAAHTPLEARVMLPSCVPATAFETSGAVLTGADTEKYMNAPFIYGLGEFMNYPGVLFKDPEAMKKIEAAKKEGKVIDGHAPSTSGKGLNAYIAAGISTDHECVTPEEAEEKVSKGMYVHLREGSATRNVAKNCKAVNAFNLRRFLLCTDDRHAADLEANGHLDNALRVAAAAGLDPVWAVIAATLNPAECYRLRGKGAIAPGYDADIAVFSDLKDFNCELTLKGGKVVAEKGKPLFDTSARDLPAEVKNTVHLGEISPDAFRLALKGKKANVIRILPDNVVTERSVREVKSEGGDVALKGTDLLKLAVVERHRGTGNIGLGLLEGYGLKDGAIGLTVAHDSHNVIVLGDNNADMAAVVNELRRIGGGMAVVSGGEVHSLPLDIAGLMSSMPAEEYVKRSEELLSRAYAMGVKRGFEAFMSLSFLALLVIPSLKLSDKGLFDVDKFAFCDINA</sequence>
<feature type="domain" description="Adenine deaminase C-terminal" evidence="8">
    <location>
        <begin position="397"/>
        <end position="562"/>
    </location>
</feature>
<gene>
    <name evidence="6 9" type="primary">ade</name>
    <name evidence="9" type="ORF">H9726_05395</name>
</gene>
<comment type="caution">
    <text evidence="9">The sequence shown here is derived from an EMBL/GenBank/DDBJ whole genome shotgun (WGS) entry which is preliminary data.</text>
</comment>
<evidence type="ECO:0000256" key="4">
    <source>
        <dbReference type="ARBA" id="ARBA00023211"/>
    </source>
</evidence>
<evidence type="ECO:0000259" key="7">
    <source>
        <dbReference type="Pfam" id="PF01979"/>
    </source>
</evidence>
<dbReference type="HAMAP" id="MF_01518">
    <property type="entry name" value="Adenine_deamin"/>
    <property type="match status" value="1"/>
</dbReference>
<dbReference type="NCBIfam" id="TIGR01178">
    <property type="entry name" value="ade"/>
    <property type="match status" value="1"/>
</dbReference>
<evidence type="ECO:0000313" key="9">
    <source>
        <dbReference type="EMBL" id="HIZ09905.1"/>
    </source>
</evidence>
<dbReference type="Proteomes" id="UP000824025">
    <property type="component" value="Unassembled WGS sequence"/>
</dbReference>
<dbReference type="EMBL" id="DXCF01000028">
    <property type="protein sequence ID" value="HIZ09905.1"/>
    <property type="molecule type" value="Genomic_DNA"/>
</dbReference>
<evidence type="ECO:0000313" key="10">
    <source>
        <dbReference type="Proteomes" id="UP000824025"/>
    </source>
</evidence>
<evidence type="ECO:0000256" key="5">
    <source>
        <dbReference type="ARBA" id="ARBA00047720"/>
    </source>
</evidence>
<evidence type="ECO:0000256" key="6">
    <source>
        <dbReference type="HAMAP-Rule" id="MF_01518"/>
    </source>
</evidence>
<comment type="cofactor">
    <cofactor evidence="6">
        <name>Mn(2+)</name>
        <dbReference type="ChEBI" id="CHEBI:29035"/>
    </cofactor>
</comment>
<keyword evidence="3 6" id="KW-0378">Hydrolase</keyword>
<protein>
    <recommendedName>
        <fullName evidence="2 6">Adenine deaminase</fullName>
        <shortName evidence="6">Adenase</shortName>
        <shortName evidence="6">Adenine aminase</shortName>
        <ecNumber evidence="2 6">3.5.4.2</ecNumber>
    </recommendedName>
</protein>
<dbReference type="InterPro" id="IPR006679">
    <property type="entry name" value="Adenine_deam"/>
</dbReference>
<dbReference type="SUPFAM" id="SSF51556">
    <property type="entry name" value="Metallo-dependent hydrolases"/>
    <property type="match status" value="1"/>
</dbReference>
<dbReference type="InterPro" id="IPR006680">
    <property type="entry name" value="Amidohydro-rel"/>
</dbReference>
<dbReference type="Pfam" id="PF13382">
    <property type="entry name" value="Adenine_deam_C"/>
    <property type="match status" value="1"/>
</dbReference>
<accession>A0A9D2D7J1</accession>
<evidence type="ECO:0000256" key="2">
    <source>
        <dbReference type="ARBA" id="ARBA00012782"/>
    </source>
</evidence>
<reference evidence="9" key="1">
    <citation type="journal article" date="2021" name="PeerJ">
        <title>Extensive microbial diversity within the chicken gut microbiome revealed by metagenomics and culture.</title>
        <authorList>
            <person name="Gilroy R."/>
            <person name="Ravi A."/>
            <person name="Getino M."/>
            <person name="Pursley I."/>
            <person name="Horton D.L."/>
            <person name="Alikhan N.F."/>
            <person name="Baker D."/>
            <person name="Gharbi K."/>
            <person name="Hall N."/>
            <person name="Watson M."/>
            <person name="Adriaenssens E.M."/>
            <person name="Foster-Nyarko E."/>
            <person name="Jarju S."/>
            <person name="Secka A."/>
            <person name="Antonio M."/>
            <person name="Oren A."/>
            <person name="Chaudhuri R.R."/>
            <person name="La Ragione R."/>
            <person name="Hildebrand F."/>
            <person name="Pallen M.J."/>
        </authorList>
    </citation>
    <scope>NUCLEOTIDE SEQUENCE</scope>
    <source>
        <strain evidence="9">CHK192-19661</strain>
    </source>
</reference>
<dbReference type="GO" id="GO:0006146">
    <property type="term" value="P:adenine catabolic process"/>
    <property type="evidence" value="ECO:0007669"/>
    <property type="project" value="InterPro"/>
</dbReference>
<dbReference type="Gene3D" id="2.30.40.10">
    <property type="entry name" value="Urease, subunit C, domain 1"/>
    <property type="match status" value="1"/>
</dbReference>
<reference evidence="9" key="2">
    <citation type="submission" date="2021-04" db="EMBL/GenBank/DDBJ databases">
        <authorList>
            <person name="Gilroy R."/>
        </authorList>
    </citation>
    <scope>NUCLEOTIDE SEQUENCE</scope>
    <source>
        <strain evidence="9">CHK192-19661</strain>
    </source>
</reference>
<dbReference type="InterPro" id="IPR026912">
    <property type="entry name" value="Adenine_deam_C"/>
</dbReference>
<dbReference type="CDD" id="cd01295">
    <property type="entry name" value="AdeC"/>
    <property type="match status" value="1"/>
</dbReference>
<keyword evidence="4 6" id="KW-0464">Manganese</keyword>
<evidence type="ECO:0000256" key="1">
    <source>
        <dbReference type="ARBA" id="ARBA00006773"/>
    </source>
</evidence>
<dbReference type="InterPro" id="IPR011059">
    <property type="entry name" value="Metal-dep_hydrolase_composite"/>
</dbReference>
<organism evidence="9 10">
    <name type="scientific">Candidatus Borkfalkia avicola</name>
    <dbReference type="NCBI Taxonomy" id="2838503"/>
    <lineage>
        <taxon>Bacteria</taxon>
        <taxon>Bacillati</taxon>
        <taxon>Bacillota</taxon>
        <taxon>Clostridia</taxon>
        <taxon>Christensenellales</taxon>
        <taxon>Christensenellaceae</taxon>
        <taxon>Candidatus Borkfalkia</taxon>
    </lineage>
</organism>
<evidence type="ECO:0000259" key="8">
    <source>
        <dbReference type="Pfam" id="PF13382"/>
    </source>
</evidence>
<comment type="catalytic activity">
    <reaction evidence="5 6">
        <text>adenine + H2O + H(+) = hypoxanthine + NH4(+)</text>
        <dbReference type="Rhea" id="RHEA:23688"/>
        <dbReference type="ChEBI" id="CHEBI:15377"/>
        <dbReference type="ChEBI" id="CHEBI:15378"/>
        <dbReference type="ChEBI" id="CHEBI:16708"/>
        <dbReference type="ChEBI" id="CHEBI:17368"/>
        <dbReference type="ChEBI" id="CHEBI:28938"/>
        <dbReference type="EC" id="3.5.4.2"/>
    </reaction>
</comment>
<dbReference type="EC" id="3.5.4.2" evidence="2 6"/>
<dbReference type="AlphaFoldDB" id="A0A9D2D7J1"/>
<dbReference type="PANTHER" id="PTHR11113">
    <property type="entry name" value="N-ACETYLGLUCOSAMINE-6-PHOSPHATE DEACETYLASE"/>
    <property type="match status" value="1"/>
</dbReference>
<dbReference type="Gene3D" id="3.20.20.140">
    <property type="entry name" value="Metal-dependent hydrolases"/>
    <property type="match status" value="1"/>
</dbReference>
<dbReference type="Pfam" id="PF01979">
    <property type="entry name" value="Amidohydro_1"/>
    <property type="match status" value="1"/>
</dbReference>
<dbReference type="GO" id="GO:0000034">
    <property type="term" value="F:adenine deaminase activity"/>
    <property type="evidence" value="ECO:0007669"/>
    <property type="project" value="UniProtKB-UniRule"/>
</dbReference>